<dbReference type="AlphaFoldDB" id="A0AAE1D8Y0"/>
<dbReference type="EMBL" id="JAWDGP010004860">
    <property type="protein sequence ID" value="KAK3761671.1"/>
    <property type="molecule type" value="Genomic_DNA"/>
</dbReference>
<dbReference type="Proteomes" id="UP001283361">
    <property type="component" value="Unassembled WGS sequence"/>
</dbReference>
<reference evidence="1" key="1">
    <citation type="journal article" date="2023" name="G3 (Bethesda)">
        <title>A reference genome for the long-term kleptoplast-retaining sea slug Elysia crispata morphotype clarki.</title>
        <authorList>
            <person name="Eastman K.E."/>
            <person name="Pendleton A.L."/>
            <person name="Shaikh M.A."/>
            <person name="Suttiyut T."/>
            <person name="Ogas R."/>
            <person name="Tomko P."/>
            <person name="Gavelis G."/>
            <person name="Widhalm J.R."/>
            <person name="Wisecaver J.H."/>
        </authorList>
    </citation>
    <scope>NUCLEOTIDE SEQUENCE</scope>
    <source>
        <strain evidence="1">ECLA1</strain>
    </source>
</reference>
<evidence type="ECO:0000313" key="2">
    <source>
        <dbReference type="Proteomes" id="UP001283361"/>
    </source>
</evidence>
<keyword evidence="2" id="KW-1185">Reference proteome</keyword>
<protein>
    <submittedName>
        <fullName evidence="1">Uncharacterized protein</fullName>
    </submittedName>
</protein>
<proteinExistence type="predicted"/>
<gene>
    <name evidence="1" type="ORF">RRG08_048065</name>
</gene>
<comment type="caution">
    <text evidence="1">The sequence shown here is derived from an EMBL/GenBank/DDBJ whole genome shotgun (WGS) entry which is preliminary data.</text>
</comment>
<name>A0AAE1D8Y0_9GAST</name>
<evidence type="ECO:0000313" key="1">
    <source>
        <dbReference type="EMBL" id="KAK3761671.1"/>
    </source>
</evidence>
<organism evidence="1 2">
    <name type="scientific">Elysia crispata</name>
    <name type="common">lettuce slug</name>
    <dbReference type="NCBI Taxonomy" id="231223"/>
    <lineage>
        <taxon>Eukaryota</taxon>
        <taxon>Metazoa</taxon>
        <taxon>Spiralia</taxon>
        <taxon>Lophotrochozoa</taxon>
        <taxon>Mollusca</taxon>
        <taxon>Gastropoda</taxon>
        <taxon>Heterobranchia</taxon>
        <taxon>Euthyneura</taxon>
        <taxon>Panpulmonata</taxon>
        <taxon>Sacoglossa</taxon>
        <taxon>Placobranchoidea</taxon>
        <taxon>Plakobranchidae</taxon>
        <taxon>Elysia</taxon>
    </lineage>
</organism>
<sequence>MLPSHMFWFNFPGTAQQQVWRPGQPCDIWVKALTGLEPQGCGVAESIINDHHKIHHFTAHTSLKSGGHDHYKKHHFTTHTSLKSVGHDHNKTHRLTIHCLHVAQASPVVIQGTLSQRITTRGKSCCHPRNSFTAYHYPRQVLLSSKELFHSVSLPEASPVVIQGTLSQRITTLDKSCCHPRNSFTAYHYPRQVLLSSKELFHSVSLPETSPVVIQGTLSQRITTRDKSCCHPRNSFTAYHYPRQVLLSSKEFVHSVSTCSRCSAIASFAH</sequence>
<accession>A0AAE1D8Y0</accession>